<dbReference type="InterPro" id="IPR018076">
    <property type="entry name" value="T2SS_GspF_dom"/>
</dbReference>
<dbReference type="GO" id="GO:0005886">
    <property type="term" value="C:plasma membrane"/>
    <property type="evidence" value="ECO:0007669"/>
    <property type="project" value="UniProtKB-SubCell"/>
</dbReference>
<dbReference type="EMBL" id="SZYE01000241">
    <property type="protein sequence ID" value="TKR22152.1"/>
    <property type="molecule type" value="Genomic_DNA"/>
</dbReference>
<comment type="caution">
    <text evidence="8">The sequence shown here is derived from an EMBL/GenBank/DDBJ whole genome shotgun (WGS) entry which is preliminary data.</text>
</comment>
<evidence type="ECO:0000256" key="6">
    <source>
        <dbReference type="SAM" id="Phobius"/>
    </source>
</evidence>
<organism evidence="8 9">
    <name type="scientific">Cellulomonas hominis</name>
    <dbReference type="NCBI Taxonomy" id="156981"/>
    <lineage>
        <taxon>Bacteria</taxon>
        <taxon>Bacillati</taxon>
        <taxon>Actinomycetota</taxon>
        <taxon>Actinomycetes</taxon>
        <taxon>Micrococcales</taxon>
        <taxon>Cellulomonadaceae</taxon>
        <taxon>Cellulomonas</taxon>
    </lineage>
</organism>
<keyword evidence="2" id="KW-1003">Cell membrane</keyword>
<dbReference type="Pfam" id="PF00482">
    <property type="entry name" value="T2SSF"/>
    <property type="match status" value="1"/>
</dbReference>
<evidence type="ECO:0000259" key="7">
    <source>
        <dbReference type="Pfam" id="PF00482"/>
    </source>
</evidence>
<keyword evidence="4 6" id="KW-1133">Transmembrane helix</keyword>
<sequence>MRARAGVRPRAAVPTRGAARAGAPGRAVDEALLVLLAAVSVHLLRPPTARRPGPAAVDRRAARAGARGAAEDALAVDLVTVVDLLAVAVRAGASVPGALGAVGAALGGATGRDLTRAGTALLLGEPWAAAWEHAPALGAVLDGLEAAWRTGAPAGPALRAAAAELRRTRERAAREAAGRLGVRLVVPLGLCFLPAFVLVGLVPVLASLGRGLL</sequence>
<gene>
    <name evidence="8" type="ORF">FA014_17965</name>
</gene>
<dbReference type="Proteomes" id="UP000308121">
    <property type="component" value="Unassembled WGS sequence"/>
</dbReference>
<keyword evidence="5 6" id="KW-0472">Membrane</keyword>
<evidence type="ECO:0000313" key="9">
    <source>
        <dbReference type="Proteomes" id="UP000308121"/>
    </source>
</evidence>
<dbReference type="PANTHER" id="PTHR35007">
    <property type="entry name" value="INTEGRAL MEMBRANE PROTEIN-RELATED"/>
    <property type="match status" value="1"/>
</dbReference>
<evidence type="ECO:0000256" key="5">
    <source>
        <dbReference type="ARBA" id="ARBA00023136"/>
    </source>
</evidence>
<comment type="subcellular location">
    <subcellularLocation>
        <location evidence="1">Cell membrane</location>
        <topology evidence="1">Multi-pass membrane protein</topology>
    </subcellularLocation>
</comment>
<dbReference type="PANTHER" id="PTHR35007:SF3">
    <property type="entry name" value="POSSIBLE CONSERVED ALANINE RICH MEMBRANE PROTEIN"/>
    <property type="match status" value="1"/>
</dbReference>
<keyword evidence="3 6" id="KW-0812">Transmembrane</keyword>
<protein>
    <submittedName>
        <fullName evidence="8">Secretion system protein</fullName>
    </submittedName>
</protein>
<reference evidence="8 9" key="1">
    <citation type="submission" date="2019-05" db="EMBL/GenBank/DDBJ databases">
        <title>Genome sequence of Cellulomonas hominis strain CS1.</title>
        <authorList>
            <person name="Belmont J."/>
            <person name="Maclea K.S."/>
        </authorList>
    </citation>
    <scope>NUCLEOTIDE SEQUENCE [LARGE SCALE GENOMIC DNA]</scope>
    <source>
        <strain evidence="8 9">CS1</strain>
    </source>
</reference>
<dbReference type="AlphaFoldDB" id="A0A7Z8JXW6"/>
<evidence type="ECO:0000256" key="2">
    <source>
        <dbReference type="ARBA" id="ARBA00022475"/>
    </source>
</evidence>
<evidence type="ECO:0000313" key="8">
    <source>
        <dbReference type="EMBL" id="TKR22152.1"/>
    </source>
</evidence>
<accession>A0A7Z8JXW6</accession>
<evidence type="ECO:0000256" key="4">
    <source>
        <dbReference type="ARBA" id="ARBA00022989"/>
    </source>
</evidence>
<feature type="domain" description="Type II secretion system protein GspF" evidence="7">
    <location>
        <begin position="83"/>
        <end position="201"/>
    </location>
</feature>
<proteinExistence type="predicted"/>
<name>A0A7Z8JXW6_9CELL</name>
<evidence type="ECO:0000256" key="1">
    <source>
        <dbReference type="ARBA" id="ARBA00004651"/>
    </source>
</evidence>
<feature type="transmembrane region" description="Helical" evidence="6">
    <location>
        <begin position="184"/>
        <end position="206"/>
    </location>
</feature>
<evidence type="ECO:0000256" key="3">
    <source>
        <dbReference type="ARBA" id="ARBA00022692"/>
    </source>
</evidence>